<proteinExistence type="predicted"/>
<name>A0ABQ0MDT7_9BACT</name>
<dbReference type="EMBL" id="BDQG01000001">
    <property type="protein sequence ID" value="GAW65272.1"/>
    <property type="molecule type" value="Genomic_DNA"/>
</dbReference>
<reference evidence="2" key="2">
    <citation type="submission" date="2017-05" db="EMBL/GenBank/DDBJ databases">
        <title>Draft genome sequence of Geobacter pelophilus, a iron(III)-reducing bacteria.</title>
        <authorList>
            <person name="Aoyagi T."/>
            <person name="Koike H."/>
            <person name="Morita T."/>
            <person name="Sato Y."/>
            <person name="Habe H."/>
            <person name="Hori T."/>
        </authorList>
    </citation>
    <scope>NUCLEOTIDE SEQUENCE [LARGE SCALE GENOMIC DNA]</scope>
    <source>
        <strain evidence="2">Drf2</strain>
    </source>
</reference>
<reference evidence="1 2" key="1">
    <citation type="submission" date="2017-04" db="EMBL/GenBank/DDBJ databases">
        <authorList>
            <consortium name="Geobacter pelophilus Genome Sequencing"/>
            <person name="Aoyagi T."/>
            <person name="Koike H."/>
            <person name="Hori T."/>
        </authorList>
    </citation>
    <scope>NUCLEOTIDE SEQUENCE [LARGE SCALE GENOMIC DNA]</scope>
    <source>
        <strain evidence="1 2">Drf2</strain>
    </source>
</reference>
<evidence type="ECO:0000313" key="1">
    <source>
        <dbReference type="EMBL" id="GAW65272.1"/>
    </source>
</evidence>
<protein>
    <submittedName>
        <fullName evidence="1">Uncharacterized protein</fullName>
    </submittedName>
</protein>
<evidence type="ECO:0000313" key="2">
    <source>
        <dbReference type="Proteomes" id="UP000194153"/>
    </source>
</evidence>
<gene>
    <name evidence="1" type="ORF">GPEL0_01r0067</name>
</gene>
<accession>A0ABQ0MDT7</accession>
<comment type="caution">
    <text evidence="1">The sequence shown here is derived from an EMBL/GenBank/DDBJ whole genome shotgun (WGS) entry which is preliminary data.</text>
</comment>
<keyword evidence="2" id="KW-1185">Reference proteome</keyword>
<sequence length="65" mass="7073">MTGHALPRSGAEPSAVCHPFLLSLGNYFFQTGPATAGSTKIPTVLRFFNNCKYSDPPVYVKTLRV</sequence>
<dbReference type="Proteomes" id="UP000194153">
    <property type="component" value="Unassembled WGS sequence"/>
</dbReference>
<organism evidence="1 2">
    <name type="scientific">Geoanaerobacter pelophilus</name>
    <dbReference type="NCBI Taxonomy" id="60036"/>
    <lineage>
        <taxon>Bacteria</taxon>
        <taxon>Pseudomonadati</taxon>
        <taxon>Thermodesulfobacteriota</taxon>
        <taxon>Desulfuromonadia</taxon>
        <taxon>Geobacterales</taxon>
        <taxon>Geobacteraceae</taxon>
        <taxon>Geoanaerobacter</taxon>
    </lineage>
</organism>